<feature type="chain" id="PRO_5010248587" description="SH3b domain-containing protein" evidence="1">
    <location>
        <begin position="19"/>
        <end position="173"/>
    </location>
</feature>
<dbReference type="Pfam" id="PF06347">
    <property type="entry name" value="SH3_4"/>
    <property type="match status" value="2"/>
</dbReference>
<gene>
    <name evidence="2" type="ORF">Aam_018_029</name>
</gene>
<dbReference type="RefSeq" id="WP_048877670.1">
    <property type="nucleotide sequence ID" value="NZ_BANC01000018.1"/>
</dbReference>
<keyword evidence="3" id="KW-1185">Reference proteome</keyword>
<dbReference type="InterPro" id="IPR010466">
    <property type="entry name" value="DUF1058"/>
</dbReference>
<keyword evidence="1" id="KW-0732">Signal</keyword>
<proteinExistence type="predicted"/>
<dbReference type="OrthoDB" id="9810773at2"/>
<reference evidence="2 3" key="1">
    <citation type="submission" date="2012-11" db="EMBL/GenBank/DDBJ databases">
        <title>Whole genome sequence of Acidocella aminolytica 101 = DSM 11237.</title>
        <authorList>
            <person name="Azuma Y."/>
            <person name="Higashiura N."/>
            <person name="Hirakawa H."/>
            <person name="Matsushita K."/>
        </authorList>
    </citation>
    <scope>NUCLEOTIDE SEQUENCE [LARGE SCALE GENOMIC DNA]</scope>
    <source>
        <strain evidence="3">101 / DSM 11237</strain>
    </source>
</reference>
<evidence type="ECO:0000313" key="2">
    <source>
        <dbReference type="EMBL" id="GAN79205.1"/>
    </source>
</evidence>
<evidence type="ECO:0000313" key="3">
    <source>
        <dbReference type="Proteomes" id="UP000032668"/>
    </source>
</evidence>
<accession>A0A0D6PBS3</accession>
<sequence length="173" mass="18784">MFRLRLILLLLAPLLCAAAPDPGTGPGPARGISTGLPVPRFVSLRSDEVNVRAGPGFQYPVNWVYQRKGLPIEIIGEFNVWRHILAPDGGTGWVHEATIRAQRGFYVTATEAPLRSSPNSGASVVAYLKHGVSGFLMRCTATSAYCKVATEFHRGYIARSDFWGAFPGETVKP</sequence>
<dbReference type="AlphaFoldDB" id="A0A0D6PBS3"/>
<comment type="caution">
    <text evidence="2">The sequence shown here is derived from an EMBL/GenBank/DDBJ whole genome shotgun (WGS) entry which is preliminary data.</text>
</comment>
<feature type="signal peptide" evidence="1">
    <location>
        <begin position="1"/>
        <end position="18"/>
    </location>
</feature>
<organism evidence="2 3">
    <name type="scientific">Acidocella aminolytica 101 = DSM 11237</name>
    <dbReference type="NCBI Taxonomy" id="1120923"/>
    <lineage>
        <taxon>Bacteria</taxon>
        <taxon>Pseudomonadati</taxon>
        <taxon>Pseudomonadota</taxon>
        <taxon>Alphaproteobacteria</taxon>
        <taxon>Acetobacterales</taxon>
        <taxon>Acidocellaceae</taxon>
        <taxon>Acidocella</taxon>
    </lineage>
</organism>
<name>A0A0D6PBS3_9PROT</name>
<dbReference type="Gene3D" id="2.30.30.40">
    <property type="entry name" value="SH3 Domains"/>
    <property type="match status" value="1"/>
</dbReference>
<dbReference type="Proteomes" id="UP000032668">
    <property type="component" value="Unassembled WGS sequence"/>
</dbReference>
<protein>
    <recommendedName>
        <fullName evidence="4">SH3b domain-containing protein</fullName>
    </recommendedName>
</protein>
<evidence type="ECO:0008006" key="4">
    <source>
        <dbReference type="Google" id="ProtNLM"/>
    </source>
</evidence>
<dbReference type="STRING" id="1120923.SAMN02746095_01563"/>
<evidence type="ECO:0000256" key="1">
    <source>
        <dbReference type="SAM" id="SignalP"/>
    </source>
</evidence>
<dbReference type="EMBL" id="BANC01000018">
    <property type="protein sequence ID" value="GAN79205.1"/>
    <property type="molecule type" value="Genomic_DNA"/>
</dbReference>